<dbReference type="SUPFAM" id="SSF46689">
    <property type="entry name" value="Homeodomain-like"/>
    <property type="match status" value="1"/>
</dbReference>
<feature type="region of interest" description="Disordered" evidence="4">
    <location>
        <begin position="1"/>
        <end position="36"/>
    </location>
</feature>
<organism evidence="7 8">
    <name type="scientific">Marseilla massiliensis</name>
    <dbReference type="NCBI Taxonomy" id="1841864"/>
    <lineage>
        <taxon>Bacteria</taxon>
        <taxon>Pseudomonadati</taxon>
        <taxon>Bacteroidota</taxon>
        <taxon>Bacteroidia</taxon>
        <taxon>Bacteroidales</taxon>
        <taxon>Prevotellaceae</taxon>
        <taxon>Marseilla</taxon>
    </lineage>
</organism>
<keyword evidence="3" id="KW-0804">Transcription</keyword>
<feature type="region of interest" description="Disordered" evidence="4">
    <location>
        <begin position="373"/>
        <end position="401"/>
    </location>
</feature>
<keyword evidence="2" id="KW-0238">DNA-binding</keyword>
<keyword evidence="5" id="KW-0812">Transmembrane</keyword>
<dbReference type="InterPro" id="IPR001387">
    <property type="entry name" value="Cro/C1-type_HTH"/>
</dbReference>
<evidence type="ECO:0000313" key="7">
    <source>
        <dbReference type="EMBL" id="MBM6662563.1"/>
    </source>
</evidence>
<dbReference type="Pfam" id="PF12833">
    <property type="entry name" value="HTH_18"/>
    <property type="match status" value="1"/>
</dbReference>
<keyword evidence="1" id="KW-0805">Transcription regulation</keyword>
<evidence type="ECO:0000313" key="8">
    <source>
        <dbReference type="Proteomes" id="UP000764045"/>
    </source>
</evidence>
<feature type="transmembrane region" description="Helical" evidence="5">
    <location>
        <begin position="159"/>
        <end position="178"/>
    </location>
</feature>
<dbReference type="PROSITE" id="PS01124">
    <property type="entry name" value="HTH_ARAC_FAMILY_2"/>
    <property type="match status" value="1"/>
</dbReference>
<evidence type="ECO:0000256" key="2">
    <source>
        <dbReference type="ARBA" id="ARBA00023125"/>
    </source>
</evidence>
<dbReference type="CDD" id="cd00093">
    <property type="entry name" value="HTH_XRE"/>
    <property type="match status" value="1"/>
</dbReference>
<feature type="transmembrane region" description="Helical" evidence="5">
    <location>
        <begin position="76"/>
        <end position="100"/>
    </location>
</feature>
<keyword evidence="5" id="KW-1133">Transmembrane helix</keyword>
<evidence type="ECO:0000256" key="1">
    <source>
        <dbReference type="ARBA" id="ARBA00023015"/>
    </source>
</evidence>
<dbReference type="Proteomes" id="UP000764045">
    <property type="component" value="Unassembled WGS sequence"/>
</dbReference>
<dbReference type="GO" id="GO:0003700">
    <property type="term" value="F:DNA-binding transcription factor activity"/>
    <property type="evidence" value="ECO:0007669"/>
    <property type="project" value="InterPro"/>
</dbReference>
<protein>
    <submittedName>
        <fullName evidence="7">Helix-turn-helix transcriptional regulator</fullName>
    </submittedName>
</protein>
<reference evidence="7 8" key="1">
    <citation type="journal article" date="2021" name="Sci. Rep.">
        <title>The distribution of antibiotic resistance genes in chicken gut microbiota commensals.</title>
        <authorList>
            <person name="Juricova H."/>
            <person name="Matiasovicova J."/>
            <person name="Kubasova T."/>
            <person name="Cejkova D."/>
            <person name="Rychlik I."/>
        </authorList>
    </citation>
    <scope>NUCLEOTIDE SEQUENCE [LARGE SCALE GENOMIC DNA]</scope>
    <source>
        <strain evidence="7 8">An819</strain>
    </source>
</reference>
<dbReference type="PANTHER" id="PTHR43280">
    <property type="entry name" value="ARAC-FAMILY TRANSCRIPTIONAL REGULATOR"/>
    <property type="match status" value="1"/>
</dbReference>
<evidence type="ECO:0000259" key="6">
    <source>
        <dbReference type="PROSITE" id="PS01124"/>
    </source>
</evidence>
<sequence>MQAKAPTTAQRRATRRRATSTEGKGRGGGNKPKTTQKHMPQLSLTAFFNGVSTAYFAINACQLLARRQRTRLQTLLGAICAYWALTTAKDLAALLPYAYTPRMLDAIQVADGWSAITFACLLFELTTPGWVNARRVALTALPFALLTALYTAMPSHTMATVYMAFLALFGATVLRIGYARAEIYTAYLYTNFSDIDNMDISWLRKLYVAGFAYMLLWVVVSVVRHPAADSLIYLAGIAFWQLTIHFCDRLRPVAPEPYDDGADIKAAPNPRDFTFAGRMESMVENDRLYLDPKLSLGQLAERLGTNRTYLSQYFNEVKGVTFYDYINAMRINKKSVPLMQEHPEYTLDYVAQQSGFNSLSTFRRAFRKYTGTTPGCYAPPESPATDNGDSGAAPMERAENG</sequence>
<keyword evidence="5" id="KW-0472">Membrane</keyword>
<feature type="domain" description="HTH araC/xylS-type" evidence="6">
    <location>
        <begin position="277"/>
        <end position="380"/>
    </location>
</feature>
<feature type="compositionally biased region" description="Low complexity" evidence="4">
    <location>
        <begin position="1"/>
        <end position="11"/>
    </location>
</feature>
<proteinExistence type="predicted"/>
<name>A0A938WPE7_9BACT</name>
<comment type="caution">
    <text evidence="7">The sequence shown here is derived from an EMBL/GenBank/DDBJ whole genome shotgun (WGS) entry which is preliminary data.</text>
</comment>
<evidence type="ECO:0000256" key="4">
    <source>
        <dbReference type="SAM" id="MobiDB-lite"/>
    </source>
</evidence>
<dbReference type="AlphaFoldDB" id="A0A938WPE7"/>
<dbReference type="SMART" id="SM00342">
    <property type="entry name" value="HTH_ARAC"/>
    <property type="match status" value="1"/>
</dbReference>
<accession>A0A938WPE7</accession>
<keyword evidence="8" id="KW-1185">Reference proteome</keyword>
<dbReference type="InterPro" id="IPR018060">
    <property type="entry name" value="HTH_AraC"/>
</dbReference>
<feature type="transmembrane region" description="Helical" evidence="5">
    <location>
        <begin position="106"/>
        <end position="124"/>
    </location>
</feature>
<gene>
    <name evidence="7" type="ORF">H6B30_12510</name>
</gene>
<dbReference type="EMBL" id="JACJJL010000024">
    <property type="protein sequence ID" value="MBM6662563.1"/>
    <property type="molecule type" value="Genomic_DNA"/>
</dbReference>
<dbReference type="Gene3D" id="1.10.10.60">
    <property type="entry name" value="Homeodomain-like"/>
    <property type="match status" value="2"/>
</dbReference>
<evidence type="ECO:0000256" key="5">
    <source>
        <dbReference type="SAM" id="Phobius"/>
    </source>
</evidence>
<dbReference type="InterPro" id="IPR009057">
    <property type="entry name" value="Homeodomain-like_sf"/>
</dbReference>
<dbReference type="RefSeq" id="WP_205111086.1">
    <property type="nucleotide sequence ID" value="NZ_JACJJL010000024.1"/>
</dbReference>
<dbReference type="PANTHER" id="PTHR43280:SF27">
    <property type="entry name" value="TRANSCRIPTIONAL REGULATOR MTLR"/>
    <property type="match status" value="1"/>
</dbReference>
<dbReference type="GO" id="GO:0043565">
    <property type="term" value="F:sequence-specific DNA binding"/>
    <property type="evidence" value="ECO:0007669"/>
    <property type="project" value="InterPro"/>
</dbReference>
<evidence type="ECO:0000256" key="3">
    <source>
        <dbReference type="ARBA" id="ARBA00023163"/>
    </source>
</evidence>
<feature type="transmembrane region" description="Helical" evidence="5">
    <location>
        <begin position="136"/>
        <end position="153"/>
    </location>
</feature>
<feature type="transmembrane region" description="Helical" evidence="5">
    <location>
        <begin position="206"/>
        <end position="224"/>
    </location>
</feature>